<organism evidence="1 2">
    <name type="scientific">Deinococcus wulumuqiensis</name>
    <dbReference type="NCBI Taxonomy" id="980427"/>
    <lineage>
        <taxon>Bacteria</taxon>
        <taxon>Thermotogati</taxon>
        <taxon>Deinococcota</taxon>
        <taxon>Deinococci</taxon>
        <taxon>Deinococcales</taxon>
        <taxon>Deinococcaceae</taxon>
        <taxon>Deinococcus</taxon>
    </lineage>
</organism>
<evidence type="ECO:0000313" key="1">
    <source>
        <dbReference type="EMBL" id="AXH00907.1"/>
    </source>
</evidence>
<sequence length="132" mass="14386">MFNLTVDTAHTFYVGQNGWLVHNGCDPKSLTQFERLKAQYAADEIANATPIGSALKPDPGHISAVWAQVFAKDGRVFTIVGNDGVKRNLTQVAGEMNGKKGVFEWIVDPSGTLTHQRFIAGGKITGFPNQKR</sequence>
<dbReference type="InterPro" id="IPR030934">
    <property type="entry name" value="Intein_C"/>
</dbReference>
<evidence type="ECO:0008006" key="3">
    <source>
        <dbReference type="Google" id="ProtNLM"/>
    </source>
</evidence>
<reference evidence="1 2" key="1">
    <citation type="submission" date="2018-07" db="EMBL/GenBank/DDBJ databases">
        <title>Complete Genome and Methylome Analysis of Deinococcus wulumuqiensis NEB 479.</title>
        <authorList>
            <person name="Fomenkov A."/>
            <person name="Luyten Y."/>
            <person name="Vincze T."/>
            <person name="Anton B.P."/>
            <person name="Clark T."/>
            <person name="Roberts R.J."/>
            <person name="Morgan R.D."/>
        </authorList>
    </citation>
    <scope>NUCLEOTIDE SEQUENCE [LARGE SCALE GENOMIC DNA]</scope>
    <source>
        <strain evidence="1 2">NEB 479</strain>
        <plasmid evidence="2">Plasmid pdrdi</plasmid>
    </source>
</reference>
<dbReference type="RefSeq" id="WP_114673556.1">
    <property type="nucleotide sequence ID" value="NZ_CP031163.1"/>
</dbReference>
<keyword evidence="1" id="KW-0614">Plasmid</keyword>
<dbReference type="AlphaFoldDB" id="A0A345IMI4"/>
<dbReference type="KEGG" id="dwu:DVJ83_17505"/>
<protein>
    <recommendedName>
        <fullName evidence="3">Intein C-terminal splicing domain-containing protein</fullName>
    </recommendedName>
</protein>
<dbReference type="EMBL" id="CP031163">
    <property type="protein sequence ID" value="AXH00907.1"/>
    <property type="molecule type" value="Genomic_DNA"/>
</dbReference>
<accession>A0A345IMI4</accession>
<dbReference type="NCBIfam" id="TIGR01443">
    <property type="entry name" value="intein_Cterm"/>
    <property type="match status" value="1"/>
</dbReference>
<geneLocation type="plasmid" evidence="2">
    <name>pdrdi</name>
</geneLocation>
<gene>
    <name evidence="1" type="ORF">DVJ83_17505</name>
</gene>
<proteinExistence type="predicted"/>
<name>A0A345IMI4_9DEIO</name>
<evidence type="ECO:0000313" key="2">
    <source>
        <dbReference type="Proteomes" id="UP000253744"/>
    </source>
</evidence>
<dbReference type="Proteomes" id="UP000253744">
    <property type="component" value="Plasmid pDrdI"/>
</dbReference>